<sequence length="79" mass="8894">MKMDAPGPSYSVSRWIHSSKISSRCPFCLGSQDIPCMIDSSVYQPWCDLAHDQNHILEGRMRPYDGSLFAPCILRSTDS</sequence>
<dbReference type="EMBL" id="LUGG01000059">
    <property type="protein sequence ID" value="OBZ65057.1"/>
    <property type="molecule type" value="Genomic_DNA"/>
</dbReference>
<comment type="caution">
    <text evidence="1">The sequence shown here is derived from an EMBL/GenBank/DDBJ whole genome shotgun (WGS) entry which is preliminary data.</text>
</comment>
<organism evidence="1 2">
    <name type="scientific">Grifola frondosa</name>
    <name type="common">Maitake</name>
    <name type="synonym">Polyporus frondosus</name>
    <dbReference type="NCBI Taxonomy" id="5627"/>
    <lineage>
        <taxon>Eukaryota</taxon>
        <taxon>Fungi</taxon>
        <taxon>Dikarya</taxon>
        <taxon>Basidiomycota</taxon>
        <taxon>Agaricomycotina</taxon>
        <taxon>Agaricomycetes</taxon>
        <taxon>Polyporales</taxon>
        <taxon>Grifolaceae</taxon>
        <taxon>Grifola</taxon>
    </lineage>
</organism>
<gene>
    <name evidence="1" type="ORF">A0H81_14947</name>
</gene>
<dbReference type="AlphaFoldDB" id="A0A1C7LMA3"/>
<evidence type="ECO:0000313" key="2">
    <source>
        <dbReference type="Proteomes" id="UP000092993"/>
    </source>
</evidence>
<evidence type="ECO:0000313" key="1">
    <source>
        <dbReference type="EMBL" id="OBZ65057.1"/>
    </source>
</evidence>
<dbReference type="Proteomes" id="UP000092993">
    <property type="component" value="Unassembled WGS sequence"/>
</dbReference>
<proteinExistence type="predicted"/>
<accession>A0A1C7LMA3</accession>
<keyword evidence="2" id="KW-1185">Reference proteome</keyword>
<protein>
    <submittedName>
        <fullName evidence="1">Uncharacterized protein</fullName>
    </submittedName>
</protein>
<reference evidence="1 2" key="1">
    <citation type="submission" date="2016-03" db="EMBL/GenBank/DDBJ databases">
        <title>Whole genome sequencing of Grifola frondosa 9006-11.</title>
        <authorList>
            <person name="Min B."/>
            <person name="Park H."/>
            <person name="Kim J.-G."/>
            <person name="Cho H."/>
            <person name="Oh Y.-L."/>
            <person name="Kong W.-S."/>
            <person name="Choi I.-G."/>
        </authorList>
    </citation>
    <scope>NUCLEOTIDE SEQUENCE [LARGE SCALE GENOMIC DNA]</scope>
    <source>
        <strain evidence="1 2">9006-11</strain>
    </source>
</reference>
<name>A0A1C7LMA3_GRIFR</name>